<keyword evidence="6" id="KW-1185">Reference proteome</keyword>
<dbReference type="SUPFAM" id="SSF143800">
    <property type="entry name" value="L28p-like"/>
    <property type="match status" value="1"/>
</dbReference>
<evidence type="ECO:0000256" key="3">
    <source>
        <dbReference type="ARBA" id="ARBA00023274"/>
    </source>
</evidence>
<organism evidence="6 7">
    <name type="scientific">Zalophus californianus</name>
    <name type="common">California sealion</name>
    <dbReference type="NCBI Taxonomy" id="9704"/>
    <lineage>
        <taxon>Eukaryota</taxon>
        <taxon>Metazoa</taxon>
        <taxon>Chordata</taxon>
        <taxon>Craniata</taxon>
        <taxon>Vertebrata</taxon>
        <taxon>Euteleostomi</taxon>
        <taxon>Mammalia</taxon>
        <taxon>Eutheria</taxon>
        <taxon>Laurasiatheria</taxon>
        <taxon>Carnivora</taxon>
        <taxon>Caniformia</taxon>
        <taxon>Pinnipedia</taxon>
        <taxon>Otariidae</taxon>
        <taxon>Zalophus</taxon>
    </lineage>
</organism>
<evidence type="ECO:0000256" key="5">
    <source>
        <dbReference type="ARBA" id="ARBA00035538"/>
    </source>
</evidence>
<dbReference type="GO" id="GO:0005762">
    <property type="term" value="C:mitochondrial large ribosomal subunit"/>
    <property type="evidence" value="ECO:0007669"/>
    <property type="project" value="TreeGrafter"/>
</dbReference>
<evidence type="ECO:0000313" key="8">
    <source>
        <dbReference type="RefSeq" id="XP_027468017.1"/>
    </source>
</evidence>
<dbReference type="Proteomes" id="UP000515165">
    <property type="component" value="Chromosome 10"/>
</dbReference>
<protein>
    <recommendedName>
        <fullName evidence="4">Large ribosomal subunit protein bL28m</fullName>
    </recommendedName>
    <alternativeName>
        <fullName evidence="5">39S ribosomal protein L28, mitochondrial</fullName>
    </alternativeName>
</protein>
<dbReference type="PANTHER" id="PTHR13528:SF2">
    <property type="entry name" value="LARGE RIBOSOMAL SUBUNIT PROTEIN BL28M"/>
    <property type="match status" value="1"/>
</dbReference>
<proteinExistence type="inferred from homology"/>
<evidence type="ECO:0000313" key="9">
    <source>
        <dbReference type="RefSeq" id="XP_027468018.1"/>
    </source>
</evidence>
<dbReference type="KEGG" id="zca:113932790"/>
<evidence type="ECO:0000256" key="4">
    <source>
        <dbReference type="ARBA" id="ARBA00035269"/>
    </source>
</evidence>
<dbReference type="OrthoDB" id="361870at2759"/>
<dbReference type="GO" id="GO:0003735">
    <property type="term" value="F:structural constituent of ribosome"/>
    <property type="evidence" value="ECO:0007669"/>
    <property type="project" value="InterPro"/>
</dbReference>
<dbReference type="AlphaFoldDB" id="A0A6J2EIA5"/>
<name>A0A6J2EIA5_ZALCA</name>
<reference evidence="7 8" key="1">
    <citation type="submission" date="2025-04" db="UniProtKB">
        <authorList>
            <consortium name="RefSeq"/>
        </authorList>
    </citation>
    <scope>IDENTIFICATION</scope>
    <source>
        <tissue evidence="7 8">Blood</tissue>
    </source>
</reference>
<evidence type="ECO:0000313" key="6">
    <source>
        <dbReference type="Proteomes" id="UP000515165"/>
    </source>
</evidence>
<gene>
    <name evidence="7 8 9" type="primary">MRPL28</name>
</gene>
<dbReference type="CTD" id="10573"/>
<dbReference type="InterPro" id="IPR034704">
    <property type="entry name" value="Ribosomal_bL28/bL31-like_sf"/>
</dbReference>
<dbReference type="PANTHER" id="PTHR13528">
    <property type="entry name" value="39S RIBOSOMAL PROTEIN L28, MITOCHONDRIAL"/>
    <property type="match status" value="1"/>
</dbReference>
<evidence type="ECO:0000256" key="2">
    <source>
        <dbReference type="ARBA" id="ARBA00022980"/>
    </source>
</evidence>
<comment type="similarity">
    <text evidence="1">Belongs to the bacterial ribosomal protein bL28 family.</text>
</comment>
<evidence type="ECO:0000256" key="1">
    <source>
        <dbReference type="ARBA" id="ARBA00008760"/>
    </source>
</evidence>
<sequence length="296" mass="34376">MPLHKFPVGLWKQLRLREGICSRLPRHYLRSLEEVRTPTPVHYRPHGVKFKINPKNGQRERVEDVPIPIYYPPESQLGLWGGEGWILGHRYINNDKLSKRVKKVWKPQLFERELYSEILDTKFTITVTQRTLDLIDEAYGFDFYILKTFLCPVMAWGPPAAKEVVGFAGGWAGPHQQHLAPCIASCQTPKEDLCSKFGMDLKRGMLLRLARQDPRLHPDNPQKRAAIYEKYKEFVIPEAEAEWVGLTLDEAVEKQRLLEEKDPTPLFKVYVEELIGRLQQQTLSEPMVVHKRASKK</sequence>
<dbReference type="RefSeq" id="XP_027468016.1">
    <property type="nucleotide sequence ID" value="XM_027612215.2"/>
</dbReference>
<dbReference type="Pfam" id="PF00830">
    <property type="entry name" value="Ribosomal_L28"/>
    <property type="match status" value="1"/>
</dbReference>
<dbReference type="RefSeq" id="XP_027468017.1">
    <property type="nucleotide sequence ID" value="XM_027612216.2"/>
</dbReference>
<dbReference type="InterPro" id="IPR026569">
    <property type="entry name" value="Ribosomal_bL28"/>
</dbReference>
<keyword evidence="3" id="KW-0687">Ribonucleoprotein</keyword>
<dbReference type="GeneID" id="113932790"/>
<dbReference type="RefSeq" id="XP_027468018.1">
    <property type="nucleotide sequence ID" value="XM_027612217.2"/>
</dbReference>
<accession>A0A6J2EIA5</accession>
<evidence type="ECO:0000313" key="7">
    <source>
        <dbReference type="RefSeq" id="XP_027468016.1"/>
    </source>
</evidence>
<keyword evidence="2 7" id="KW-0689">Ribosomal protein</keyword>